<gene>
    <name evidence="2" type="ORF">HRH59_00215</name>
</gene>
<accession>A0A7Y5EGT3</accession>
<proteinExistence type="predicted"/>
<comment type="caution">
    <text evidence="2">The sequence shown here is derived from an EMBL/GenBank/DDBJ whole genome shotgun (WGS) entry which is preliminary data.</text>
</comment>
<dbReference type="EMBL" id="JABSOD010000001">
    <property type="protein sequence ID" value="NRQ40997.1"/>
    <property type="molecule type" value="Genomic_DNA"/>
</dbReference>
<evidence type="ECO:0000256" key="1">
    <source>
        <dbReference type="SAM" id="SignalP"/>
    </source>
</evidence>
<reference evidence="2 3" key="1">
    <citation type="submission" date="2020-06" db="EMBL/GenBank/DDBJ databases">
        <title>Rheinheimera sp. nov., a marine bacterium isolated from coastal.</title>
        <authorList>
            <person name="Yu Q."/>
            <person name="Qi Y."/>
            <person name="Pu J."/>
        </authorList>
    </citation>
    <scope>NUCLEOTIDE SEQUENCE [LARGE SCALE GENOMIC DNA]</scope>
    <source>
        <strain evidence="2 3">YQF-2</strain>
    </source>
</reference>
<feature type="chain" id="PRO_5030632624" description="Lipoprotein" evidence="1">
    <location>
        <begin position="19"/>
        <end position="184"/>
    </location>
</feature>
<feature type="signal peptide" evidence="1">
    <location>
        <begin position="1"/>
        <end position="18"/>
    </location>
</feature>
<dbReference type="RefSeq" id="WP_173499260.1">
    <property type="nucleotide sequence ID" value="NZ_JABSOD010000001.1"/>
</dbReference>
<evidence type="ECO:0008006" key="4">
    <source>
        <dbReference type="Google" id="ProtNLM"/>
    </source>
</evidence>
<name>A0A7Y5EGT3_9GAMM</name>
<dbReference type="Proteomes" id="UP000523161">
    <property type="component" value="Unassembled WGS sequence"/>
</dbReference>
<evidence type="ECO:0000313" key="3">
    <source>
        <dbReference type="Proteomes" id="UP000523161"/>
    </source>
</evidence>
<keyword evidence="3" id="KW-1185">Reference proteome</keyword>
<dbReference type="InterPro" id="IPR005619">
    <property type="entry name" value="Uncharacterised_YajG"/>
</dbReference>
<dbReference type="Pfam" id="PF03923">
    <property type="entry name" value="Lipoprotein_16"/>
    <property type="match status" value="1"/>
</dbReference>
<dbReference type="PROSITE" id="PS51257">
    <property type="entry name" value="PROKAR_LIPOPROTEIN"/>
    <property type="match status" value="1"/>
</dbReference>
<protein>
    <recommendedName>
        <fullName evidence="4">Lipoprotein</fullName>
    </recommendedName>
</protein>
<dbReference type="AlphaFoldDB" id="A0A7Y5EGT3"/>
<evidence type="ECO:0000313" key="2">
    <source>
        <dbReference type="EMBL" id="NRQ40997.1"/>
    </source>
</evidence>
<organism evidence="2 3">
    <name type="scientific">Rheinheimera lutimaris</name>
    <dbReference type="NCBI Taxonomy" id="2740584"/>
    <lineage>
        <taxon>Bacteria</taxon>
        <taxon>Pseudomonadati</taxon>
        <taxon>Pseudomonadota</taxon>
        <taxon>Gammaproteobacteria</taxon>
        <taxon>Chromatiales</taxon>
        <taxon>Chromatiaceae</taxon>
        <taxon>Rheinheimera</taxon>
    </lineage>
</organism>
<sequence>MRYLVMLALLAIAGCSSTRPGFILAPQVFAPQSNQLQQTRFAFAVVDERGLPYTLRIQSGDKVEQIATSNNLTGQLQQSLVQALQEQGAIQDAGSDVQLTVKIAQLQALVDQRTLEHSVTNQVALTVQVQHPQGSFSKTYSGDSSFTAPFKMDIAAVERELRVLTEQVITQMLQDSSWQQALRR</sequence>
<keyword evidence="1" id="KW-0732">Signal</keyword>